<feature type="domain" description="Caspase family p10" evidence="4">
    <location>
        <begin position="201"/>
        <end position="288"/>
    </location>
</feature>
<evidence type="ECO:0000256" key="3">
    <source>
        <dbReference type="SAM" id="MobiDB-lite"/>
    </source>
</evidence>
<comment type="similarity">
    <text evidence="1 2">Belongs to the peptidase C14A family.</text>
</comment>
<dbReference type="PANTHER" id="PTHR10454:SF232">
    <property type="entry name" value="AT03047P-RELATED"/>
    <property type="match status" value="1"/>
</dbReference>
<dbReference type="InterPro" id="IPR001309">
    <property type="entry name" value="Pept_C14_p20"/>
</dbReference>
<dbReference type="AlphaFoldDB" id="A0A226D632"/>
<feature type="region of interest" description="Disordered" evidence="3">
    <location>
        <begin position="1"/>
        <end position="34"/>
    </location>
</feature>
<keyword evidence="7" id="KW-1185">Reference proteome</keyword>
<dbReference type="PROSITE" id="PS50207">
    <property type="entry name" value="CASPASE_P10"/>
    <property type="match status" value="1"/>
</dbReference>
<dbReference type="SMART" id="SM00115">
    <property type="entry name" value="CASc"/>
    <property type="match status" value="1"/>
</dbReference>
<reference evidence="6 7" key="1">
    <citation type="submission" date="2015-12" db="EMBL/GenBank/DDBJ databases">
        <title>The genome of Folsomia candida.</title>
        <authorList>
            <person name="Faddeeva A."/>
            <person name="Derks M.F."/>
            <person name="Anvar Y."/>
            <person name="Smit S."/>
            <person name="Van Straalen N."/>
            <person name="Roelofs D."/>
        </authorList>
    </citation>
    <scope>NUCLEOTIDE SEQUENCE [LARGE SCALE GENOMIC DNA]</scope>
    <source>
        <strain evidence="6 7">VU population</strain>
        <tissue evidence="6">Whole body</tissue>
    </source>
</reference>
<dbReference type="GO" id="GO:0004197">
    <property type="term" value="F:cysteine-type endopeptidase activity"/>
    <property type="evidence" value="ECO:0007669"/>
    <property type="project" value="InterPro"/>
</dbReference>
<dbReference type="GO" id="GO:0006915">
    <property type="term" value="P:apoptotic process"/>
    <property type="evidence" value="ECO:0007669"/>
    <property type="project" value="TreeGrafter"/>
</dbReference>
<dbReference type="GO" id="GO:0005737">
    <property type="term" value="C:cytoplasm"/>
    <property type="evidence" value="ECO:0007669"/>
    <property type="project" value="TreeGrafter"/>
</dbReference>
<evidence type="ECO:0000313" key="7">
    <source>
        <dbReference type="Proteomes" id="UP000198287"/>
    </source>
</evidence>
<dbReference type="STRING" id="158441.A0A226D632"/>
<dbReference type="SUPFAM" id="SSF52129">
    <property type="entry name" value="Caspase-like"/>
    <property type="match status" value="1"/>
</dbReference>
<organism evidence="6 7">
    <name type="scientific">Folsomia candida</name>
    <name type="common">Springtail</name>
    <dbReference type="NCBI Taxonomy" id="158441"/>
    <lineage>
        <taxon>Eukaryota</taxon>
        <taxon>Metazoa</taxon>
        <taxon>Ecdysozoa</taxon>
        <taxon>Arthropoda</taxon>
        <taxon>Hexapoda</taxon>
        <taxon>Collembola</taxon>
        <taxon>Entomobryomorpha</taxon>
        <taxon>Isotomoidea</taxon>
        <taxon>Isotomidae</taxon>
        <taxon>Proisotominae</taxon>
        <taxon>Folsomia</taxon>
    </lineage>
</organism>
<evidence type="ECO:0000259" key="4">
    <source>
        <dbReference type="PROSITE" id="PS50207"/>
    </source>
</evidence>
<dbReference type="Pfam" id="PF00656">
    <property type="entry name" value="Peptidase_C14"/>
    <property type="match status" value="1"/>
</dbReference>
<dbReference type="Proteomes" id="UP000198287">
    <property type="component" value="Unassembled WGS sequence"/>
</dbReference>
<dbReference type="InterPro" id="IPR002398">
    <property type="entry name" value="Pept_C14"/>
</dbReference>
<proteinExistence type="inferred from homology"/>
<accession>A0A226D632</accession>
<dbReference type="Gene3D" id="3.40.50.1460">
    <property type="match status" value="2"/>
</dbReference>
<evidence type="ECO:0000313" key="6">
    <source>
        <dbReference type="EMBL" id="OXA40669.1"/>
    </source>
</evidence>
<evidence type="ECO:0000259" key="5">
    <source>
        <dbReference type="PROSITE" id="PS50208"/>
    </source>
</evidence>
<dbReference type="EMBL" id="LNIX01000032">
    <property type="protein sequence ID" value="OXA40669.1"/>
    <property type="molecule type" value="Genomic_DNA"/>
</dbReference>
<comment type="caution">
    <text evidence="6">The sequence shown here is derived from an EMBL/GenBank/DDBJ whole genome shotgun (WGS) entry which is preliminary data.</text>
</comment>
<dbReference type="InterPro" id="IPR011600">
    <property type="entry name" value="Pept_C14_caspase"/>
</dbReference>
<dbReference type="PANTHER" id="PTHR10454">
    <property type="entry name" value="CASPASE"/>
    <property type="match status" value="1"/>
</dbReference>
<name>A0A226D632_FOLCA</name>
<sequence>MKANRMDKLTTNGESDHENKFWRTGRLDNNTPNNAIPPVDIDADECNMSHPKRGRALIFIQEKFDECLELDKRPGASKDADNLMEACEKLRFKKCQGTIHMKMGCWWRCQHTEIKEKSMPRTKGISERCYSSKADKCISLAGKPKIFIIEACQGLKTDNGTLLGAAEHQGSKQVQKSINQEATTGTVRDTTNGIVSSQNEKSYKIQNLLDFLVALCSVPGHCAWGNATRGSWFIHAFSKVVKKWSDSKDLLSMMTEVNGKVAFHYESKSSQPDINGMKQMPVINSTMSYSTRNKKRQSALF</sequence>
<dbReference type="Gene3D" id="3.30.70.1470">
    <property type="entry name" value="Caspase-like"/>
    <property type="match status" value="1"/>
</dbReference>
<gene>
    <name evidence="6" type="ORF">Fcan01_24577</name>
</gene>
<evidence type="ECO:0000256" key="2">
    <source>
        <dbReference type="RuleBase" id="RU003971"/>
    </source>
</evidence>
<dbReference type="GO" id="GO:0006508">
    <property type="term" value="P:proteolysis"/>
    <property type="evidence" value="ECO:0007669"/>
    <property type="project" value="InterPro"/>
</dbReference>
<dbReference type="InterPro" id="IPR002138">
    <property type="entry name" value="Pept_C14_p10"/>
</dbReference>
<dbReference type="GO" id="GO:0043525">
    <property type="term" value="P:positive regulation of neuron apoptotic process"/>
    <property type="evidence" value="ECO:0007669"/>
    <property type="project" value="TreeGrafter"/>
</dbReference>
<feature type="compositionally biased region" description="Basic and acidic residues" evidence="3">
    <location>
        <begin position="1"/>
        <end position="21"/>
    </location>
</feature>
<dbReference type="InterPro" id="IPR015917">
    <property type="entry name" value="Pept_C14A"/>
</dbReference>
<dbReference type="OrthoDB" id="2149840at2759"/>
<dbReference type="PRINTS" id="PR00376">
    <property type="entry name" value="IL1BCENZYME"/>
</dbReference>
<evidence type="ECO:0000256" key="1">
    <source>
        <dbReference type="ARBA" id="ARBA00010134"/>
    </source>
</evidence>
<dbReference type="InterPro" id="IPR029030">
    <property type="entry name" value="Caspase-like_dom_sf"/>
</dbReference>
<dbReference type="PROSITE" id="PS50208">
    <property type="entry name" value="CASPASE_P20"/>
    <property type="match status" value="2"/>
</dbReference>
<feature type="domain" description="Caspase family p20" evidence="5">
    <location>
        <begin position="52"/>
        <end position="93"/>
    </location>
</feature>
<feature type="domain" description="Caspase family p20" evidence="5">
    <location>
        <begin position="133"/>
        <end position="156"/>
    </location>
</feature>
<protein>
    <submittedName>
        <fullName evidence="6">Caspase-1</fullName>
    </submittedName>
</protein>